<keyword evidence="10" id="KW-1185">Reference proteome</keyword>
<dbReference type="InterPro" id="IPR050351">
    <property type="entry name" value="BphY/WalK/GraS-like"/>
</dbReference>
<evidence type="ECO:0000256" key="5">
    <source>
        <dbReference type="ARBA" id="ARBA00022777"/>
    </source>
</evidence>
<sequence length="418" mass="48038">MKLLVRYSRINIVVTIVIYILVSITFYFLFNTILLSLNDRDLKIERDEIREHTRKKGTLPDLLLEKNQIIQYRPAARFVEGETIATVNSRILKKPFRRLTFSVVASGKVYEVKILKPLDEKYFLLRVMLQVTLAAFAIVLLLHFIINRIFTKRLWKPFYTSLATVQQFELTAGKPAVFPPSGITEFQEMNQAFEQTLQKAQKDYYLLKEFNENAAHELQTPLAIIRSKLDLLIKENDLSEKQLRFAAGAYSAVQRLARLNNSLLLLMKIENHQFSQTERIDLKQKLEEKTGEFEELIEAKSLQLLTSNFQPTTMHLNPELCEILLNNLFSNAIEHNIEGGIIKIELRDGQLTIANTGYANGALPGDKLFSRFLKVSQESHRTGLGLSIVQKICETSALQLGYNFHNGFHQFSLNTNLT</sequence>
<evidence type="ECO:0000313" key="10">
    <source>
        <dbReference type="Proteomes" id="UP000240572"/>
    </source>
</evidence>
<dbReference type="InterPro" id="IPR036890">
    <property type="entry name" value="HATPase_C_sf"/>
</dbReference>
<feature type="transmembrane region" description="Helical" evidence="7">
    <location>
        <begin position="12"/>
        <end position="30"/>
    </location>
</feature>
<dbReference type="SMART" id="SM00388">
    <property type="entry name" value="HisKA"/>
    <property type="match status" value="1"/>
</dbReference>
<feature type="domain" description="Histidine kinase" evidence="8">
    <location>
        <begin position="213"/>
        <end position="401"/>
    </location>
</feature>
<evidence type="ECO:0000259" key="8">
    <source>
        <dbReference type="PROSITE" id="PS50109"/>
    </source>
</evidence>
<keyword evidence="4" id="KW-0808">Transferase</keyword>
<dbReference type="InterPro" id="IPR003661">
    <property type="entry name" value="HisK_dim/P_dom"/>
</dbReference>
<dbReference type="EMBL" id="PYGD01000008">
    <property type="protein sequence ID" value="PSK90422.1"/>
    <property type="molecule type" value="Genomic_DNA"/>
</dbReference>
<dbReference type="Pfam" id="PF02518">
    <property type="entry name" value="HATPase_c"/>
    <property type="match status" value="1"/>
</dbReference>
<reference evidence="9 10" key="1">
    <citation type="submission" date="2018-03" db="EMBL/GenBank/DDBJ databases">
        <title>Genomic Encyclopedia of Type Strains, Phase III (KMG-III): the genomes of soil and plant-associated and newly described type strains.</title>
        <authorList>
            <person name="Whitman W."/>
        </authorList>
    </citation>
    <scope>NUCLEOTIDE SEQUENCE [LARGE SCALE GENOMIC DNA]</scope>
    <source>
        <strain evidence="9 10">CGMCC 1.12700</strain>
    </source>
</reference>
<keyword evidence="5 9" id="KW-0418">Kinase</keyword>
<organism evidence="9 10">
    <name type="scientific">Taibaiella chishuiensis</name>
    <dbReference type="NCBI Taxonomy" id="1434707"/>
    <lineage>
        <taxon>Bacteria</taxon>
        <taxon>Pseudomonadati</taxon>
        <taxon>Bacteroidota</taxon>
        <taxon>Chitinophagia</taxon>
        <taxon>Chitinophagales</taxon>
        <taxon>Chitinophagaceae</taxon>
        <taxon>Taibaiella</taxon>
    </lineage>
</organism>
<accession>A0A2P8CZM8</accession>
<evidence type="ECO:0000256" key="3">
    <source>
        <dbReference type="ARBA" id="ARBA00022553"/>
    </source>
</evidence>
<evidence type="ECO:0000256" key="2">
    <source>
        <dbReference type="ARBA" id="ARBA00012438"/>
    </source>
</evidence>
<dbReference type="SUPFAM" id="SSF55874">
    <property type="entry name" value="ATPase domain of HSP90 chaperone/DNA topoisomerase II/histidine kinase"/>
    <property type="match status" value="1"/>
</dbReference>
<evidence type="ECO:0000256" key="7">
    <source>
        <dbReference type="SAM" id="Phobius"/>
    </source>
</evidence>
<keyword evidence="7" id="KW-0472">Membrane</keyword>
<dbReference type="GO" id="GO:0016036">
    <property type="term" value="P:cellular response to phosphate starvation"/>
    <property type="evidence" value="ECO:0007669"/>
    <property type="project" value="TreeGrafter"/>
</dbReference>
<dbReference type="GO" id="GO:0005886">
    <property type="term" value="C:plasma membrane"/>
    <property type="evidence" value="ECO:0007669"/>
    <property type="project" value="TreeGrafter"/>
</dbReference>
<dbReference type="SUPFAM" id="SSF47384">
    <property type="entry name" value="Homodimeric domain of signal transducing histidine kinase"/>
    <property type="match status" value="1"/>
</dbReference>
<proteinExistence type="predicted"/>
<dbReference type="PANTHER" id="PTHR45453:SF1">
    <property type="entry name" value="PHOSPHATE REGULON SENSOR PROTEIN PHOR"/>
    <property type="match status" value="1"/>
</dbReference>
<dbReference type="CDD" id="cd00082">
    <property type="entry name" value="HisKA"/>
    <property type="match status" value="1"/>
</dbReference>
<feature type="transmembrane region" description="Helical" evidence="7">
    <location>
        <begin position="123"/>
        <end position="146"/>
    </location>
</feature>
<dbReference type="GO" id="GO:0004721">
    <property type="term" value="F:phosphoprotein phosphatase activity"/>
    <property type="evidence" value="ECO:0007669"/>
    <property type="project" value="TreeGrafter"/>
</dbReference>
<dbReference type="Pfam" id="PF00512">
    <property type="entry name" value="HisKA"/>
    <property type="match status" value="1"/>
</dbReference>
<dbReference type="InterPro" id="IPR003594">
    <property type="entry name" value="HATPase_dom"/>
</dbReference>
<comment type="catalytic activity">
    <reaction evidence="1">
        <text>ATP + protein L-histidine = ADP + protein N-phospho-L-histidine.</text>
        <dbReference type="EC" id="2.7.13.3"/>
    </reaction>
</comment>
<keyword evidence="6" id="KW-0902">Two-component regulatory system</keyword>
<keyword evidence="7" id="KW-0812">Transmembrane</keyword>
<keyword evidence="3" id="KW-0597">Phosphoprotein</keyword>
<protein>
    <recommendedName>
        <fullName evidence="2">histidine kinase</fullName>
        <ecNumber evidence="2">2.7.13.3</ecNumber>
    </recommendedName>
</protein>
<evidence type="ECO:0000313" key="9">
    <source>
        <dbReference type="EMBL" id="PSK90422.1"/>
    </source>
</evidence>
<dbReference type="OrthoDB" id="1522504at2"/>
<dbReference type="SMART" id="SM00387">
    <property type="entry name" value="HATPase_c"/>
    <property type="match status" value="1"/>
</dbReference>
<dbReference type="EC" id="2.7.13.3" evidence="2"/>
<evidence type="ECO:0000256" key="4">
    <source>
        <dbReference type="ARBA" id="ARBA00022679"/>
    </source>
</evidence>
<evidence type="ECO:0000256" key="1">
    <source>
        <dbReference type="ARBA" id="ARBA00000085"/>
    </source>
</evidence>
<dbReference type="PANTHER" id="PTHR45453">
    <property type="entry name" value="PHOSPHATE REGULON SENSOR PROTEIN PHOR"/>
    <property type="match status" value="1"/>
</dbReference>
<dbReference type="InterPro" id="IPR036097">
    <property type="entry name" value="HisK_dim/P_sf"/>
</dbReference>
<dbReference type="Gene3D" id="1.10.287.130">
    <property type="match status" value="1"/>
</dbReference>
<dbReference type="RefSeq" id="WP_106524296.1">
    <property type="nucleotide sequence ID" value="NZ_PYGD01000008.1"/>
</dbReference>
<dbReference type="Proteomes" id="UP000240572">
    <property type="component" value="Unassembled WGS sequence"/>
</dbReference>
<dbReference type="AlphaFoldDB" id="A0A2P8CZM8"/>
<keyword evidence="7" id="KW-1133">Transmembrane helix</keyword>
<name>A0A2P8CZM8_9BACT</name>
<dbReference type="PROSITE" id="PS50109">
    <property type="entry name" value="HIS_KIN"/>
    <property type="match status" value="1"/>
</dbReference>
<dbReference type="InterPro" id="IPR005467">
    <property type="entry name" value="His_kinase_dom"/>
</dbReference>
<dbReference type="GO" id="GO:0000155">
    <property type="term" value="F:phosphorelay sensor kinase activity"/>
    <property type="evidence" value="ECO:0007669"/>
    <property type="project" value="InterPro"/>
</dbReference>
<evidence type="ECO:0000256" key="6">
    <source>
        <dbReference type="ARBA" id="ARBA00023012"/>
    </source>
</evidence>
<comment type="caution">
    <text evidence="9">The sequence shown here is derived from an EMBL/GenBank/DDBJ whole genome shotgun (WGS) entry which is preliminary data.</text>
</comment>
<gene>
    <name evidence="9" type="ORF">B0I18_108152</name>
</gene>
<dbReference type="Gene3D" id="3.30.565.10">
    <property type="entry name" value="Histidine kinase-like ATPase, C-terminal domain"/>
    <property type="match status" value="1"/>
</dbReference>